<sequence length="70" mass="8328">MPYLNLLNELRCRRGESLYYFLNYFRRALLYAMALNLSNSKINSKSRAVWYNLENLGVLSTFRKELICAK</sequence>
<dbReference type="EMBL" id="PCWA01000069">
    <property type="protein sequence ID" value="PIQ89162.1"/>
    <property type="molecule type" value="Genomic_DNA"/>
</dbReference>
<reference evidence="1 2" key="1">
    <citation type="submission" date="2017-09" db="EMBL/GenBank/DDBJ databases">
        <title>Depth-based differentiation of microbial function through sediment-hosted aquifers and enrichment of novel symbionts in the deep terrestrial subsurface.</title>
        <authorList>
            <person name="Probst A.J."/>
            <person name="Ladd B."/>
            <person name="Jarett J.K."/>
            <person name="Geller-Mcgrath D.E."/>
            <person name="Sieber C.M."/>
            <person name="Emerson J.B."/>
            <person name="Anantharaman K."/>
            <person name="Thomas B.C."/>
            <person name="Malmstrom R."/>
            <person name="Stieglmeier M."/>
            <person name="Klingl A."/>
            <person name="Woyke T."/>
            <person name="Ryan C.M."/>
            <person name="Banfield J.F."/>
        </authorList>
    </citation>
    <scope>NUCLEOTIDE SEQUENCE [LARGE SCALE GENOMIC DNA]</scope>
    <source>
        <strain evidence="1">CG11_big_fil_rev_8_21_14_0_20_42_13</strain>
    </source>
</reference>
<dbReference type="Proteomes" id="UP000229641">
    <property type="component" value="Unassembled WGS sequence"/>
</dbReference>
<evidence type="ECO:0000313" key="2">
    <source>
        <dbReference type="Proteomes" id="UP000229641"/>
    </source>
</evidence>
<gene>
    <name evidence="1" type="ORF">COV72_04555</name>
</gene>
<accession>A0A2H0LXR7</accession>
<name>A0A2H0LXR7_9BACT</name>
<comment type="caution">
    <text evidence="1">The sequence shown here is derived from an EMBL/GenBank/DDBJ whole genome shotgun (WGS) entry which is preliminary data.</text>
</comment>
<evidence type="ECO:0000313" key="1">
    <source>
        <dbReference type="EMBL" id="PIQ89162.1"/>
    </source>
</evidence>
<organism evidence="1 2">
    <name type="scientific">Candidatus Ghiorseimicrobium undicola</name>
    <dbReference type="NCBI Taxonomy" id="1974746"/>
    <lineage>
        <taxon>Bacteria</taxon>
        <taxon>Pseudomonadati</taxon>
        <taxon>Candidatus Omnitrophota</taxon>
        <taxon>Candidatus Ghiorseimicrobium</taxon>
    </lineage>
</organism>
<protein>
    <submittedName>
        <fullName evidence="1">Uncharacterized protein</fullName>
    </submittedName>
</protein>
<dbReference type="AlphaFoldDB" id="A0A2H0LXR7"/>
<proteinExistence type="predicted"/>